<dbReference type="Proteomes" id="UP000662873">
    <property type="component" value="Chromosome"/>
</dbReference>
<reference evidence="2" key="1">
    <citation type="journal article" name="DNA Res.">
        <title>The physiological potential of anammox bacteria as revealed by their core genome structure.</title>
        <authorList>
            <person name="Okubo T."/>
            <person name="Toyoda A."/>
            <person name="Fukuhara K."/>
            <person name="Uchiyama I."/>
            <person name="Harigaya Y."/>
            <person name="Kuroiwa M."/>
            <person name="Suzuki T."/>
            <person name="Murakami Y."/>
            <person name="Suwa Y."/>
            <person name="Takami H."/>
        </authorList>
    </citation>
    <scope>NUCLEOTIDE SEQUENCE</scope>
    <source>
        <strain evidence="2">317325-2</strain>
    </source>
</reference>
<dbReference type="PANTHER" id="PTHR23150">
    <property type="entry name" value="SULFATASE MODIFYING FACTOR 1, 2"/>
    <property type="match status" value="1"/>
</dbReference>
<evidence type="ECO:0000259" key="1">
    <source>
        <dbReference type="Pfam" id="PF03781"/>
    </source>
</evidence>
<dbReference type="InterPro" id="IPR051043">
    <property type="entry name" value="Sulfatase_Mod_Factor_Kinase"/>
</dbReference>
<evidence type="ECO:0000313" key="2">
    <source>
        <dbReference type="EMBL" id="BBO22484.1"/>
    </source>
</evidence>
<name>A0A809SCS0_9BACT</name>
<dbReference type="SUPFAM" id="SSF56436">
    <property type="entry name" value="C-type lectin-like"/>
    <property type="match status" value="1"/>
</dbReference>
<dbReference type="PANTHER" id="PTHR23150:SF19">
    <property type="entry name" value="FORMYLGLYCINE-GENERATING ENZYME"/>
    <property type="match status" value="1"/>
</dbReference>
<feature type="domain" description="Sulfatase-modifying factor enzyme-like" evidence="1">
    <location>
        <begin position="30"/>
        <end position="195"/>
    </location>
</feature>
<sequence>MLTPVLLCAVGLFQSETYVEKLPQSTVEFKMVAVPGGKVKIGEEEVEVAPFYMAATETAWELFDQFLLSGEPSRPYDQTDFAPDVIARPSRSYILPDLGWGHQGYPVINVSHTNVDMFCRWLRSVTGKKYRLPTEAEWQLAAESGWKAPLTAEQAAQREWFAGNSEYTTHPVGKLKSNPLGLHDLLGNVGEWALDLKGKPVLCGGDIMFEAADLKPTVRRYYSPDWQMTDPQLPKSRWWLADGWFVGFRLVCDRPSK</sequence>
<evidence type="ECO:0000313" key="3">
    <source>
        <dbReference type="Proteomes" id="UP000662873"/>
    </source>
</evidence>
<dbReference type="Pfam" id="PF03781">
    <property type="entry name" value="FGE-sulfatase"/>
    <property type="match status" value="1"/>
</dbReference>
<dbReference type="GO" id="GO:0120147">
    <property type="term" value="F:formylglycine-generating oxidase activity"/>
    <property type="evidence" value="ECO:0007669"/>
    <property type="project" value="TreeGrafter"/>
</dbReference>
<dbReference type="InterPro" id="IPR042095">
    <property type="entry name" value="SUMF_sf"/>
</dbReference>
<dbReference type="Gene3D" id="3.90.1580.10">
    <property type="entry name" value="paralog of FGE (formylglycine-generating enzyme)"/>
    <property type="match status" value="1"/>
</dbReference>
<accession>A0A809SCS0</accession>
<dbReference type="KEGG" id="npy:NPRO_00790"/>
<dbReference type="InterPro" id="IPR016187">
    <property type="entry name" value="CTDL_fold"/>
</dbReference>
<dbReference type="EMBL" id="AP021858">
    <property type="protein sequence ID" value="BBO22484.1"/>
    <property type="molecule type" value="Genomic_DNA"/>
</dbReference>
<dbReference type="AlphaFoldDB" id="A0A809SCS0"/>
<organism evidence="2 3">
    <name type="scientific">Candidatus Nitrosymbiomonas proteolyticus</name>
    <dbReference type="NCBI Taxonomy" id="2608984"/>
    <lineage>
        <taxon>Bacteria</taxon>
        <taxon>Bacillati</taxon>
        <taxon>Armatimonadota</taxon>
        <taxon>Armatimonadota incertae sedis</taxon>
        <taxon>Candidatus Nitrosymbiomonas</taxon>
    </lineage>
</organism>
<proteinExistence type="predicted"/>
<gene>
    <name evidence="2" type="ORF">NPRO_00790</name>
</gene>
<dbReference type="InterPro" id="IPR005532">
    <property type="entry name" value="SUMF_dom"/>
</dbReference>
<protein>
    <submittedName>
        <fullName evidence="2">Formylglycine-generating enzyme</fullName>
    </submittedName>
</protein>